<dbReference type="AlphaFoldDB" id="A0A9K3KZ64"/>
<evidence type="ECO:0000256" key="2">
    <source>
        <dbReference type="ARBA" id="ARBA00022737"/>
    </source>
</evidence>
<dbReference type="Pfam" id="PF24681">
    <property type="entry name" value="Kelch_KLHDC2_KLHL20_DRC7"/>
    <property type="match status" value="1"/>
</dbReference>
<dbReference type="Pfam" id="PF00651">
    <property type="entry name" value="BTB"/>
    <property type="match status" value="1"/>
</dbReference>
<dbReference type="InterPro" id="IPR006652">
    <property type="entry name" value="Kelch_1"/>
</dbReference>
<comment type="caution">
    <text evidence="5">The sequence shown here is derived from an EMBL/GenBank/DDBJ whole genome shotgun (WGS) entry which is preliminary data.</text>
</comment>
<sequence length="594" mass="66236">MDNFNVDTQIDLGNAPVNLVDREGDVDNAAQHQATLRQQAHDGAAAAALHRLILMDNNHINPRPEDAVRRLPSGGRGLQLHGDPEHITRGDDVDDMSFNENFASTGGWSEVEVNGGTAPAPRSLHTAAILNGVMYVFGGYDGNTRVNSFHAFSFAEKRWSPVLPSTNNPGPPSPRDRHVAFAFGNSVYIHGGFDGTSRVADFWGFDLSSMTWREVSVLGGRPPSPRHSHSAIVWRDSFFCWGGYDGSYKSDLHQYDFTTSQWNLVTTTGRRPKARYRATAVVFKNSMILYGGHDGTRHLSDTHIFDLENRAWSSLITEGPCPVPRDSHIAVVHSNSMYIFGGSSGTAMSDLHELQLPLSPALPAKWRSVSCGTAEPRPRFCHTAVVHNDTLFTFGGYDGALRLNDFIRFDFSVYDLSFEVPKSTLISDFKAMVDDETLSDVTFIVDGVPVYAHKLMLTRSSYFRALFLGEMKESKMSTVDIQQVSHPIFLQVLEYLYTDQTRIPLETAMELFEAADLFCIPRLKTMCEKRMLQSINVENAASIFYAADAHCASALRAKAKKYILSHFEEISKTACFEDMGRQNIDLVFELLHSR</sequence>
<keyword evidence="2" id="KW-0677">Repeat</keyword>
<evidence type="ECO:0000259" key="4">
    <source>
        <dbReference type="PROSITE" id="PS50097"/>
    </source>
</evidence>
<name>A0A9K3KZ64_9STRA</name>
<proteinExistence type="predicted"/>
<dbReference type="Proteomes" id="UP000693970">
    <property type="component" value="Unassembled WGS sequence"/>
</dbReference>
<feature type="region of interest" description="Disordered" evidence="3">
    <location>
        <begin position="75"/>
        <end position="95"/>
    </location>
</feature>
<evidence type="ECO:0000256" key="3">
    <source>
        <dbReference type="SAM" id="MobiDB-lite"/>
    </source>
</evidence>
<dbReference type="Pfam" id="PF01344">
    <property type="entry name" value="Kelch_1"/>
    <property type="match status" value="1"/>
</dbReference>
<keyword evidence="6" id="KW-1185">Reference proteome</keyword>
<accession>A0A9K3KZ64</accession>
<evidence type="ECO:0000256" key="1">
    <source>
        <dbReference type="ARBA" id="ARBA00022441"/>
    </source>
</evidence>
<reference evidence="5" key="1">
    <citation type="journal article" date="2021" name="Sci. Rep.">
        <title>Diploid genomic architecture of Nitzschia inconspicua, an elite biomass production diatom.</title>
        <authorList>
            <person name="Oliver A."/>
            <person name="Podell S."/>
            <person name="Pinowska A."/>
            <person name="Traller J.C."/>
            <person name="Smith S.R."/>
            <person name="McClure R."/>
            <person name="Beliaev A."/>
            <person name="Bohutskyi P."/>
            <person name="Hill E.A."/>
            <person name="Rabines A."/>
            <person name="Zheng H."/>
            <person name="Allen L.Z."/>
            <person name="Kuo A."/>
            <person name="Grigoriev I.V."/>
            <person name="Allen A.E."/>
            <person name="Hazlebeck D."/>
            <person name="Allen E.E."/>
        </authorList>
    </citation>
    <scope>NUCLEOTIDE SEQUENCE</scope>
    <source>
        <strain evidence="5">Hildebrandi</strain>
    </source>
</reference>
<evidence type="ECO:0000313" key="5">
    <source>
        <dbReference type="EMBL" id="KAG7352371.1"/>
    </source>
</evidence>
<dbReference type="InterPro" id="IPR000210">
    <property type="entry name" value="BTB/POZ_dom"/>
</dbReference>
<organism evidence="5 6">
    <name type="scientific">Nitzschia inconspicua</name>
    <dbReference type="NCBI Taxonomy" id="303405"/>
    <lineage>
        <taxon>Eukaryota</taxon>
        <taxon>Sar</taxon>
        <taxon>Stramenopiles</taxon>
        <taxon>Ochrophyta</taxon>
        <taxon>Bacillariophyta</taxon>
        <taxon>Bacillariophyceae</taxon>
        <taxon>Bacillariophycidae</taxon>
        <taxon>Bacillariales</taxon>
        <taxon>Bacillariaceae</taxon>
        <taxon>Nitzschia</taxon>
    </lineage>
</organism>
<dbReference type="OrthoDB" id="10251809at2759"/>
<dbReference type="PANTHER" id="PTHR46376">
    <property type="entry name" value="LEUCINE-ZIPPER-LIKE TRANSCRIPTIONAL REGULATOR 1"/>
    <property type="match status" value="1"/>
</dbReference>
<dbReference type="InterPro" id="IPR051568">
    <property type="entry name" value="LZTR1/Attractin"/>
</dbReference>
<feature type="compositionally biased region" description="Basic and acidic residues" evidence="3">
    <location>
        <begin position="82"/>
        <end position="91"/>
    </location>
</feature>
<dbReference type="CDD" id="cd14733">
    <property type="entry name" value="BACK"/>
    <property type="match status" value="1"/>
</dbReference>
<evidence type="ECO:0000313" key="6">
    <source>
        <dbReference type="Proteomes" id="UP000693970"/>
    </source>
</evidence>
<reference evidence="5" key="2">
    <citation type="submission" date="2021-04" db="EMBL/GenBank/DDBJ databases">
        <authorList>
            <person name="Podell S."/>
        </authorList>
    </citation>
    <scope>NUCLEOTIDE SEQUENCE</scope>
    <source>
        <strain evidence="5">Hildebrandi</strain>
    </source>
</reference>
<dbReference type="SMART" id="SM00612">
    <property type="entry name" value="Kelch"/>
    <property type="match status" value="4"/>
</dbReference>
<dbReference type="EMBL" id="JAGRRH010000017">
    <property type="protein sequence ID" value="KAG7352371.1"/>
    <property type="molecule type" value="Genomic_DNA"/>
</dbReference>
<feature type="domain" description="BTB" evidence="4">
    <location>
        <begin position="439"/>
        <end position="505"/>
    </location>
</feature>
<dbReference type="SMART" id="SM00225">
    <property type="entry name" value="BTB"/>
    <property type="match status" value="1"/>
</dbReference>
<dbReference type="GO" id="GO:0005794">
    <property type="term" value="C:Golgi apparatus"/>
    <property type="evidence" value="ECO:0007669"/>
    <property type="project" value="TreeGrafter"/>
</dbReference>
<gene>
    <name evidence="5" type="ORF">IV203_008419</name>
</gene>
<dbReference type="PROSITE" id="PS50097">
    <property type="entry name" value="BTB"/>
    <property type="match status" value="1"/>
</dbReference>
<keyword evidence="1" id="KW-0880">Kelch repeat</keyword>
<dbReference type="PANTHER" id="PTHR46376:SF1">
    <property type="entry name" value="LEUCINE-ZIPPER-LIKE TRANSCRIPTIONAL REGULATOR 1"/>
    <property type="match status" value="1"/>
</dbReference>
<protein>
    <submittedName>
        <fullName evidence="5">Kelch motif-containing protein</fullName>
    </submittedName>
</protein>